<protein>
    <submittedName>
        <fullName evidence="2">p97/LppS family protein</fullName>
    </submittedName>
</protein>
<dbReference type="Proteomes" id="UP000019229">
    <property type="component" value="Chromosome"/>
</dbReference>
<dbReference type="NCBIfam" id="NF045828">
    <property type="entry name" value="P97_adhes_Nterm"/>
    <property type="match status" value="1"/>
</dbReference>
<feature type="compositionally biased region" description="Basic and acidic residues" evidence="1">
    <location>
        <begin position="1195"/>
        <end position="1211"/>
    </location>
</feature>
<feature type="compositionally biased region" description="Low complexity" evidence="1">
    <location>
        <begin position="567"/>
        <end position="595"/>
    </location>
</feature>
<feature type="compositionally biased region" description="Acidic residues" evidence="1">
    <location>
        <begin position="1180"/>
        <end position="1189"/>
    </location>
</feature>
<dbReference type="EMBL" id="CP007154">
    <property type="protein sequence ID" value="AHH45249.1"/>
    <property type="molecule type" value="Genomic_DNA"/>
</dbReference>
<organism evidence="2 3">
    <name type="scientific">Mesomycoplasma bovoculi M165/69</name>
    <dbReference type="NCBI Taxonomy" id="743966"/>
    <lineage>
        <taxon>Bacteria</taxon>
        <taxon>Bacillati</taxon>
        <taxon>Mycoplasmatota</taxon>
        <taxon>Mycoplasmoidales</taxon>
        <taxon>Metamycoplasmataceae</taxon>
        <taxon>Mesomycoplasma</taxon>
    </lineage>
</organism>
<gene>
    <name evidence="2" type="ORF">MYB_01190</name>
</gene>
<feature type="compositionally biased region" description="Polar residues" evidence="1">
    <location>
        <begin position="1163"/>
        <end position="1177"/>
    </location>
</feature>
<evidence type="ECO:0000313" key="2">
    <source>
        <dbReference type="EMBL" id="AHH45249.1"/>
    </source>
</evidence>
<feature type="compositionally biased region" description="Polar residues" evidence="1">
    <location>
        <begin position="1117"/>
        <end position="1134"/>
    </location>
</feature>
<reference evidence="2 3" key="1">
    <citation type="journal article" date="2014" name="Genome Announc.">
        <title>Complete Genome Sequence of Mycoplasma bovoculi Strain M165/69T (ATCC 29104).</title>
        <authorList>
            <person name="Calcutt M.J."/>
            <person name="Foecking M.F."/>
        </authorList>
    </citation>
    <scope>NUCLEOTIDE SEQUENCE [LARGE SCALE GENOMIC DNA]</scope>
    <source>
        <strain evidence="2">M165/69</strain>
    </source>
</reference>
<proteinExistence type="predicted"/>
<keyword evidence="3" id="KW-1185">Reference proteome</keyword>
<accession>W5USR1</accession>
<dbReference type="eggNOG" id="ENOG5031Z6F">
    <property type="taxonomic scope" value="Bacteria"/>
</dbReference>
<feature type="region of interest" description="Disordered" evidence="1">
    <location>
        <begin position="1117"/>
        <end position="1230"/>
    </location>
</feature>
<feature type="compositionally biased region" description="Low complexity" evidence="1">
    <location>
        <begin position="1135"/>
        <end position="1157"/>
    </location>
</feature>
<sequence length="1248" mass="135898">MKNKQIITLIGTTVAGVSVFGLAVGLATTVRYNSEDPKKAVTTFASSVANVSFNTQAFPIDANYESIKKQLFSKGGPEADKGVDFNKILTFYELAKTEGEQATNDAREFVAISNGTSLDPHFVVDSFTFDDKSKTFKVDYHVEQILKNNHKVISKNYTKTIAIAQRINFFLADVVDDAKASFGKLIANTLADLQAATDKTLVKIPEISRAVDFQNYVNQAANSQQAIASINAYFKNFSTILTNFTNSKKNALPDNAPIYSFALVRNALTGNYVDVNSQGIVTFYLQTSLSPIAKRDLTNIENKNLTYVDAISIAKVTDSQVASYFTSAQDILGNIDLTFNKTARRTTLAAQSSARAAGTTTTVSTATTAQTKEISQTTAFDFLSELQKGLPFASTLKARQDYIKQLVNLYTKNGLSFAFNGDLTNFYNAGAFGEANQESQTGLSYTFLDKDIAVVPTSTGDFAVSLPVKIELKNSFFGGSDETVVASKEIAFELTGFKTNANISQEQQNLAFKPVASSTATAKKIEPIVLPEQDKRLVYNLDPSPYSRFVYNLNPYLSQDIKDGISGQQAASASQGSTLGTGGQQEPTAATTTTPTDDDEKGLSYKEKQLAETLLANAWGHFTKSSAPVLLEEIKALVSGNKNDALYKLFSNRAGYSYDFGTTNAYVNAWTSKTKFPTLEQISKFAKDETDFASESHIGSLDTTDFFAKPADVAAFYGYLAEQGPARVASYLLQLAQSWGVVGKDVNVAQKIKEFQANPGNVFAKAFAIKGKNAGQASGQPQSQQPESKILSFNKQYLDLHNQGFYSSLVLPKKAEEIVKKAFGLESNPAQNSNVTKSDSDILKALQSSKDQLDLIDGNQFSESGTDFAKHAKDQKNIDRPDGSSTTKTGTTTTTNYQGFKTFGDVLIAFYIKALQFNNFAPFSAIDSKLIAKPTFTNFVQSVNDDVTKKLFESKMYDDEKYAAIDYYYTFGYANDKGEIEKPLFVTPTKTIIFNVSSEETTTSATKVSELDKAIVSIPIYYQNATVDNFDNQFFANNNTDTSASGASQDSTENIKWIDNSATHTLATVLGQQGKDLESYVATHYPNYQIMINPKVETDKFNSNKKVITLALQEITPASTESKPSAQASIVTGQTAAENASQTESSTASQESQTAAEPAKAKTITQTLPITKNQQSRNSDDDDDDDDSDGSAGTSDKHQQSSGTKDTEAKTTEAQPEPQPKPTAPQIPISSLYYKIYVSVKPSQSTTE</sequence>
<evidence type="ECO:0000256" key="1">
    <source>
        <dbReference type="SAM" id="MobiDB-lite"/>
    </source>
</evidence>
<dbReference type="KEGG" id="mbc:MYB_01190"/>
<dbReference type="RefSeq" id="WP_022934994.1">
    <property type="nucleotide sequence ID" value="NZ_CP007154.1"/>
</dbReference>
<name>W5USR1_9BACT</name>
<dbReference type="InterPro" id="IPR054789">
    <property type="entry name" value="P97_adhes_N"/>
</dbReference>
<feature type="region of interest" description="Disordered" evidence="1">
    <location>
        <begin position="870"/>
        <end position="891"/>
    </location>
</feature>
<dbReference type="HOGENOM" id="CLU_288177_0_0_14"/>
<dbReference type="OrthoDB" id="401273at2"/>
<evidence type="ECO:0000313" key="3">
    <source>
        <dbReference type="Proteomes" id="UP000019229"/>
    </source>
</evidence>
<feature type="compositionally biased region" description="Basic and acidic residues" evidence="1">
    <location>
        <begin position="870"/>
        <end position="882"/>
    </location>
</feature>
<dbReference type="PATRIC" id="fig|743966.3.peg.241"/>
<dbReference type="AlphaFoldDB" id="W5USR1"/>
<feature type="region of interest" description="Disordered" evidence="1">
    <location>
        <begin position="567"/>
        <end position="602"/>
    </location>
</feature>